<feature type="compositionally biased region" description="Polar residues" evidence="1">
    <location>
        <begin position="169"/>
        <end position="181"/>
    </location>
</feature>
<feature type="compositionally biased region" description="Polar residues" evidence="1">
    <location>
        <begin position="203"/>
        <end position="216"/>
    </location>
</feature>
<evidence type="ECO:0000313" key="5">
    <source>
        <dbReference type="Proteomes" id="UP000255417"/>
    </source>
</evidence>
<feature type="transmembrane region" description="Helical" evidence="2">
    <location>
        <begin position="123"/>
        <end position="144"/>
    </location>
</feature>
<keyword evidence="5" id="KW-1185">Reference proteome</keyword>
<feature type="compositionally biased region" description="Low complexity" evidence="1">
    <location>
        <begin position="189"/>
        <end position="202"/>
    </location>
</feature>
<accession>A0A379CC68</accession>
<dbReference type="Gene3D" id="1.10.260.40">
    <property type="entry name" value="lambda repressor-like DNA-binding domains"/>
    <property type="match status" value="1"/>
</dbReference>
<dbReference type="InterPro" id="IPR050400">
    <property type="entry name" value="Bact_Cytoskel_RodZ"/>
</dbReference>
<keyword evidence="2" id="KW-0472">Membrane</keyword>
<evidence type="ECO:0000313" key="4">
    <source>
        <dbReference type="EMBL" id="SUB59336.1"/>
    </source>
</evidence>
<dbReference type="RefSeq" id="WP_115315819.1">
    <property type="nucleotide sequence ID" value="NZ_LWIF01000001.1"/>
</dbReference>
<dbReference type="Pfam" id="PF13464">
    <property type="entry name" value="RodZ_C"/>
    <property type="match status" value="1"/>
</dbReference>
<evidence type="ECO:0000259" key="3">
    <source>
        <dbReference type="Pfam" id="PF13464"/>
    </source>
</evidence>
<keyword evidence="2" id="KW-0812">Transmembrane</keyword>
<dbReference type="AlphaFoldDB" id="A0A379CC68"/>
<dbReference type="PANTHER" id="PTHR34475:SF1">
    <property type="entry name" value="CYTOSKELETON PROTEIN RODZ"/>
    <property type="match status" value="1"/>
</dbReference>
<feature type="region of interest" description="Disordered" evidence="1">
    <location>
        <begin position="169"/>
        <end position="228"/>
    </location>
</feature>
<feature type="domain" description="Cytoskeleton protein RodZ-like C-terminal" evidence="3">
    <location>
        <begin position="273"/>
        <end position="338"/>
    </location>
</feature>
<keyword evidence="2" id="KW-1133">Transmembrane helix</keyword>
<dbReference type="SUPFAM" id="SSF47413">
    <property type="entry name" value="lambda repressor-like DNA-binding domains"/>
    <property type="match status" value="1"/>
</dbReference>
<evidence type="ECO:0000256" key="1">
    <source>
        <dbReference type="SAM" id="MobiDB-lite"/>
    </source>
</evidence>
<dbReference type="OrthoDB" id="9790252at2"/>
<evidence type="ECO:0000256" key="2">
    <source>
        <dbReference type="SAM" id="Phobius"/>
    </source>
</evidence>
<dbReference type="GO" id="GO:0003677">
    <property type="term" value="F:DNA binding"/>
    <property type="evidence" value="ECO:0007669"/>
    <property type="project" value="InterPro"/>
</dbReference>
<proteinExistence type="predicted"/>
<sequence>MIKETTLIDDESVELKREQANHEFDQETLGNKLKKARLNLDLSVDDVATKLRLRSAVIENFENNIFTLPDLPVAFTKGYLRSYVRFLKLPDSLFQNAFSDSSKEIPNLKPMHIKPQAKPCRGFLKTLTILILLIAFGMTLLWWWQNYQQEQEKRDDLVNANSDTISLQDSRLPITQTTTLEPNKDVTDSATETTESASSATEQLENQTDSIVNSEEQPSEPENVATEAQDTALETQTNVLLQDQANVENTEVADLSETEQLPAINDQLRIEVVSAPSWITVRGNHNKTLTAKLYKAGEVLNFNDNDSYKLTIGAPVNVKVYYKGEVVPLKLDGRVARIKLP</sequence>
<dbReference type="InterPro" id="IPR001387">
    <property type="entry name" value="Cro/C1-type_HTH"/>
</dbReference>
<dbReference type="InterPro" id="IPR025194">
    <property type="entry name" value="RodZ-like_C"/>
</dbReference>
<dbReference type="Proteomes" id="UP000255417">
    <property type="component" value="Unassembled WGS sequence"/>
</dbReference>
<protein>
    <submittedName>
        <fullName evidence="4">Cytoskeleton protein rodZ</fullName>
    </submittedName>
</protein>
<dbReference type="InterPro" id="IPR010982">
    <property type="entry name" value="Lambda_DNA-bd_dom_sf"/>
</dbReference>
<dbReference type="PANTHER" id="PTHR34475">
    <property type="match status" value="1"/>
</dbReference>
<name>A0A379CC68_9PAST</name>
<organism evidence="4 5">
    <name type="scientific">Phocoenobacter uteri</name>
    <dbReference type="NCBI Taxonomy" id="146806"/>
    <lineage>
        <taxon>Bacteria</taxon>
        <taxon>Pseudomonadati</taxon>
        <taxon>Pseudomonadota</taxon>
        <taxon>Gammaproteobacteria</taxon>
        <taxon>Pasteurellales</taxon>
        <taxon>Pasteurellaceae</taxon>
        <taxon>Phocoenobacter</taxon>
    </lineage>
</organism>
<dbReference type="Pfam" id="PF13413">
    <property type="entry name" value="HTH_25"/>
    <property type="match status" value="1"/>
</dbReference>
<gene>
    <name evidence="4" type="primary">rodZ</name>
    <name evidence="4" type="ORF">NCTC12872_01320</name>
</gene>
<reference evidence="4 5" key="1">
    <citation type="submission" date="2018-06" db="EMBL/GenBank/DDBJ databases">
        <authorList>
            <consortium name="Pathogen Informatics"/>
            <person name="Doyle S."/>
        </authorList>
    </citation>
    <scope>NUCLEOTIDE SEQUENCE [LARGE SCALE GENOMIC DNA]</scope>
    <source>
        <strain evidence="4 5">NCTC12872</strain>
    </source>
</reference>
<dbReference type="EMBL" id="UGTA01000001">
    <property type="protein sequence ID" value="SUB59336.1"/>
    <property type="molecule type" value="Genomic_DNA"/>
</dbReference>
<dbReference type="CDD" id="cd00093">
    <property type="entry name" value="HTH_XRE"/>
    <property type="match status" value="1"/>
</dbReference>